<dbReference type="EMBL" id="JH370138">
    <property type="protein sequence ID" value="ELA41772.1"/>
    <property type="molecule type" value="Genomic_DNA"/>
</dbReference>
<dbReference type="Proteomes" id="UP000011082">
    <property type="component" value="Unassembled WGS sequence"/>
</dbReference>
<sequence length="201" mass="22538">MNTLLVLIAIAAGEYIRVLTQKNSYMGVSSDSKKVFVVDKTKATKFVREKAPERNDKVKITFENGTNQLFESNDKHLKYKPSAGTSFEVLFMKKNDGSGFALKGSKGCVKVKNNEFKLGDCSDSEVALLAFVDNTSGEKLDEIIRFDKNKRRTTSTEFSPAELKWTNLTPSDIDKLILPFDRSTCDKKCPTTGERVFVKLN</sequence>
<dbReference type="AlphaFoldDB" id="L2GN86"/>
<reference evidence="3" key="1">
    <citation type="submission" date="2011-05" db="EMBL/GenBank/DDBJ databases">
        <title>The genome sequence of Vittaforma corneae strain ATCC 50505.</title>
        <authorList>
            <consortium name="The Broad Institute Genome Sequencing Platform"/>
            <person name="Cuomo C."/>
            <person name="Didier E."/>
            <person name="Bowers L."/>
            <person name="Young S.K."/>
            <person name="Zeng Q."/>
            <person name="Gargeya S."/>
            <person name="Fitzgerald M."/>
            <person name="Haas B."/>
            <person name="Abouelleil A."/>
            <person name="Alvarado L."/>
            <person name="Arachchi H.M."/>
            <person name="Berlin A."/>
            <person name="Chapman S.B."/>
            <person name="Gearin G."/>
            <person name="Goldberg J."/>
            <person name="Griggs A."/>
            <person name="Gujja S."/>
            <person name="Hansen M."/>
            <person name="Heiman D."/>
            <person name="Howarth C."/>
            <person name="Larimer J."/>
            <person name="Lui A."/>
            <person name="MacDonald P.J.P."/>
            <person name="McCowen C."/>
            <person name="Montmayeur A."/>
            <person name="Murphy C."/>
            <person name="Neiman D."/>
            <person name="Pearson M."/>
            <person name="Priest M."/>
            <person name="Roberts A."/>
            <person name="Saif S."/>
            <person name="Shea T."/>
            <person name="Sisk P."/>
            <person name="Stolte C."/>
            <person name="Sykes S."/>
            <person name="Wortman J."/>
            <person name="Nusbaum C."/>
            <person name="Birren B."/>
        </authorList>
    </citation>
    <scope>NUCLEOTIDE SEQUENCE [LARGE SCALE GENOMIC DNA]</scope>
    <source>
        <strain evidence="3">ATCC 50505</strain>
    </source>
</reference>
<dbReference type="RefSeq" id="XP_007604570.1">
    <property type="nucleotide sequence ID" value="XM_007604508.1"/>
</dbReference>
<dbReference type="InParanoid" id="L2GN86"/>
<keyword evidence="1" id="KW-0732">Signal</keyword>
<dbReference type="VEuPathDB" id="MicrosporidiaDB:VICG_01124"/>
<feature type="chain" id="PRO_5003960268" evidence="1">
    <location>
        <begin position="21"/>
        <end position="201"/>
    </location>
</feature>
<dbReference type="HOGENOM" id="CLU_1361364_0_0_1"/>
<organism evidence="2 3">
    <name type="scientific">Vittaforma corneae (strain ATCC 50505)</name>
    <name type="common">Microsporidian parasite</name>
    <name type="synonym">Nosema corneum</name>
    <dbReference type="NCBI Taxonomy" id="993615"/>
    <lineage>
        <taxon>Eukaryota</taxon>
        <taxon>Fungi</taxon>
        <taxon>Fungi incertae sedis</taxon>
        <taxon>Microsporidia</taxon>
        <taxon>Nosematidae</taxon>
        <taxon>Vittaforma</taxon>
    </lineage>
</organism>
<accession>L2GN86</accession>
<evidence type="ECO:0000313" key="2">
    <source>
        <dbReference type="EMBL" id="ELA41772.1"/>
    </source>
</evidence>
<dbReference type="GeneID" id="19881835"/>
<name>L2GN86_VITCO</name>
<keyword evidence="3" id="KW-1185">Reference proteome</keyword>
<gene>
    <name evidence="2" type="ORF">VICG_01124</name>
</gene>
<evidence type="ECO:0000313" key="3">
    <source>
        <dbReference type="Proteomes" id="UP000011082"/>
    </source>
</evidence>
<protein>
    <submittedName>
        <fullName evidence="2">Uncharacterized protein</fullName>
    </submittedName>
</protein>
<feature type="signal peptide" evidence="1">
    <location>
        <begin position="1"/>
        <end position="20"/>
    </location>
</feature>
<evidence type="ECO:0000256" key="1">
    <source>
        <dbReference type="SAM" id="SignalP"/>
    </source>
</evidence>
<proteinExistence type="predicted"/>